<dbReference type="AlphaFoldDB" id="A0A8J2SLY7"/>
<dbReference type="Proteomes" id="UP000789595">
    <property type="component" value="Unassembled WGS sequence"/>
</dbReference>
<gene>
    <name evidence="2" type="ORF">PECAL_2P20450</name>
</gene>
<dbReference type="OrthoDB" id="3510at2759"/>
<evidence type="ECO:0000313" key="2">
    <source>
        <dbReference type="EMBL" id="CAH0368944.1"/>
    </source>
</evidence>
<dbReference type="PANTHER" id="PTHR35279:SF4">
    <property type="entry name" value="GLYCOSYL HYDROLASE FAMILY 32 N-TERMINAL DOMAIN-CONTAINING PROTEIN"/>
    <property type="match status" value="1"/>
</dbReference>
<keyword evidence="3" id="KW-1185">Reference proteome</keyword>
<comment type="caution">
    <text evidence="2">The sequence shown here is derived from an EMBL/GenBank/DDBJ whole genome shotgun (WGS) entry which is preliminary data.</text>
</comment>
<proteinExistence type="predicted"/>
<reference evidence="2" key="1">
    <citation type="submission" date="2021-11" db="EMBL/GenBank/DDBJ databases">
        <authorList>
            <consortium name="Genoscope - CEA"/>
            <person name="William W."/>
        </authorList>
    </citation>
    <scope>NUCLEOTIDE SEQUENCE</scope>
</reference>
<evidence type="ECO:0000313" key="3">
    <source>
        <dbReference type="Proteomes" id="UP000789595"/>
    </source>
</evidence>
<dbReference type="CDD" id="cd15482">
    <property type="entry name" value="Sialidase_non-viral"/>
    <property type="match status" value="1"/>
</dbReference>
<dbReference type="SUPFAM" id="SSF75005">
    <property type="entry name" value="Arabinanase/levansucrase/invertase"/>
    <property type="match status" value="2"/>
</dbReference>
<accession>A0A8J2SLY7</accession>
<dbReference type="PANTHER" id="PTHR35279">
    <property type="match status" value="1"/>
</dbReference>
<feature type="chain" id="PRO_5035184143" description="Sialidase domain-containing protein" evidence="1">
    <location>
        <begin position="20"/>
        <end position="357"/>
    </location>
</feature>
<keyword evidence="1" id="KW-0732">Signal</keyword>
<sequence>MQAAMQRALLAACVTRAVALTMPFATPATWKVHTLGGPRVAKVDGAYTLFYHYRPLEDKDDPELPPLSTGRIGRATSPDGLEWEVQHDGLGEGGSSVSKAEDWFQHDCGHVGCGDVLSGDAWFLYTYGGSNAPMALRDLGVDRDGEVYGMDMKLGVCVSQDGIKFGRFEGDEADGSLLGPPPANSWERRNAPVAWPAVCEDPGGQTGDLLLFYGTTQDATGLSACGLARSSNGVTWRRATPASPCIAPGDDWDAGGILRRSVLRRGRELLMIYEAKSAEGVHAFGRATSDDAGVTWTKTGRCFERGDTWDAHAISAPHLLEEDGILRLYYAGSAEAGGSASLGVAESSDYGVTWTRL</sequence>
<evidence type="ECO:0000256" key="1">
    <source>
        <dbReference type="SAM" id="SignalP"/>
    </source>
</evidence>
<name>A0A8J2SLY7_9STRA</name>
<feature type="signal peptide" evidence="1">
    <location>
        <begin position="1"/>
        <end position="19"/>
    </location>
</feature>
<dbReference type="InterPro" id="IPR023296">
    <property type="entry name" value="Glyco_hydro_beta-prop_sf"/>
</dbReference>
<dbReference type="Gene3D" id="2.115.10.20">
    <property type="entry name" value="Glycosyl hydrolase domain, family 43"/>
    <property type="match status" value="2"/>
</dbReference>
<organism evidence="2 3">
    <name type="scientific">Pelagomonas calceolata</name>
    <dbReference type="NCBI Taxonomy" id="35677"/>
    <lineage>
        <taxon>Eukaryota</taxon>
        <taxon>Sar</taxon>
        <taxon>Stramenopiles</taxon>
        <taxon>Ochrophyta</taxon>
        <taxon>Pelagophyceae</taxon>
        <taxon>Pelagomonadales</taxon>
        <taxon>Pelagomonadaceae</taxon>
        <taxon>Pelagomonas</taxon>
    </lineage>
</organism>
<dbReference type="EMBL" id="CAKKNE010000002">
    <property type="protein sequence ID" value="CAH0368944.1"/>
    <property type="molecule type" value="Genomic_DNA"/>
</dbReference>
<evidence type="ECO:0008006" key="4">
    <source>
        <dbReference type="Google" id="ProtNLM"/>
    </source>
</evidence>
<protein>
    <recommendedName>
        <fullName evidence="4">Sialidase domain-containing protein</fullName>
    </recommendedName>
</protein>